<dbReference type="STRING" id="573413.Spirs_4130"/>
<evidence type="ECO:0000313" key="1">
    <source>
        <dbReference type="EMBL" id="ADK83210.1"/>
    </source>
</evidence>
<gene>
    <name evidence="1" type="ordered locus">Spirs_4130</name>
</gene>
<dbReference type="HOGENOM" id="CLU_1260696_0_0_12"/>
<dbReference type="KEGG" id="ssm:Spirs_4130"/>
<keyword evidence="2" id="KW-1185">Reference proteome</keyword>
<dbReference type="RefSeq" id="WP_013256666.1">
    <property type="nucleotide sequence ID" value="NC_014364.1"/>
</dbReference>
<dbReference type="InterPro" id="IPR025324">
    <property type="entry name" value="DUF4230"/>
</dbReference>
<organism evidence="1 2">
    <name type="scientific">Sediminispirochaeta smaragdinae (strain DSM 11293 / JCM 15392 / SEBR 4228)</name>
    <name type="common">Spirochaeta smaragdinae</name>
    <dbReference type="NCBI Taxonomy" id="573413"/>
    <lineage>
        <taxon>Bacteria</taxon>
        <taxon>Pseudomonadati</taxon>
        <taxon>Spirochaetota</taxon>
        <taxon>Spirochaetia</taxon>
        <taxon>Spirochaetales</taxon>
        <taxon>Spirochaetaceae</taxon>
        <taxon>Sediminispirochaeta</taxon>
    </lineage>
</organism>
<protein>
    <recommendedName>
        <fullName evidence="3">DUF4230 domain-containing protein</fullName>
    </recommendedName>
</protein>
<evidence type="ECO:0008006" key="3">
    <source>
        <dbReference type="Google" id="ProtNLM"/>
    </source>
</evidence>
<reference evidence="1 2" key="1">
    <citation type="journal article" date="2010" name="Stand. Genomic Sci.">
        <title>Complete genome sequence of Spirochaeta smaragdinae type strain (SEBR 4228).</title>
        <authorList>
            <person name="Mavromatis K."/>
            <person name="Yasawong M."/>
            <person name="Chertkov O."/>
            <person name="Lapidus A."/>
            <person name="Lucas S."/>
            <person name="Nolan M."/>
            <person name="Del Rio T.G."/>
            <person name="Tice H."/>
            <person name="Cheng J.F."/>
            <person name="Pitluck S."/>
            <person name="Liolios K."/>
            <person name="Ivanova N."/>
            <person name="Tapia R."/>
            <person name="Han C."/>
            <person name="Bruce D."/>
            <person name="Goodwin L."/>
            <person name="Pati A."/>
            <person name="Chen A."/>
            <person name="Palaniappan K."/>
            <person name="Land M."/>
            <person name="Hauser L."/>
            <person name="Chang Y.J."/>
            <person name="Jeffries C.D."/>
            <person name="Detter J.C."/>
            <person name="Rohde M."/>
            <person name="Brambilla E."/>
            <person name="Spring S."/>
            <person name="Goker M."/>
            <person name="Sikorski J."/>
            <person name="Woyke T."/>
            <person name="Bristow J."/>
            <person name="Eisen J.A."/>
            <person name="Markowitz V."/>
            <person name="Hugenholtz P."/>
            <person name="Klenk H.P."/>
            <person name="Kyrpides N.C."/>
        </authorList>
    </citation>
    <scope>NUCLEOTIDE SEQUENCE [LARGE SCALE GENOMIC DNA]</scope>
    <source>
        <strain evidence="2">DSM 11293 / JCM 15392 / SEBR 4228</strain>
    </source>
</reference>
<evidence type="ECO:0000313" key="2">
    <source>
        <dbReference type="Proteomes" id="UP000002318"/>
    </source>
</evidence>
<name>E1R9P1_SEDSS</name>
<dbReference type="OrthoDB" id="371177at2"/>
<dbReference type="AlphaFoldDB" id="E1R9P1"/>
<dbReference type="Proteomes" id="UP000002318">
    <property type="component" value="Chromosome"/>
</dbReference>
<accession>E1R9P1</accession>
<proteinExistence type="predicted"/>
<dbReference type="EMBL" id="CP002116">
    <property type="protein sequence ID" value="ADK83210.1"/>
    <property type="molecule type" value="Genomic_DNA"/>
</dbReference>
<dbReference type="Pfam" id="PF14014">
    <property type="entry name" value="DUF4230"/>
    <property type="match status" value="1"/>
</dbReference>
<sequence>MKQKSVFTSILFLLPFLLPGCRMPPSQKLSPDIVESRIRTVFELPLYEQLYHDIVYVGEEARFFGIKHIDTKLLFSIDIRIQAGIDLLKEISVLPAQDGSLVVLLPEPEILLVDADESTIREYFLKEHGKAISRLDYYDEIEKGKDRVRQEAIERGIIEKSKELARDAVGGLFASDADRKINVRFRSQAGEGKGEKL</sequence>